<gene>
    <name evidence="1" type="ORF">BO95DRAFT_510557</name>
</gene>
<evidence type="ECO:0000313" key="1">
    <source>
        <dbReference type="EMBL" id="RAH50464.1"/>
    </source>
</evidence>
<sequence length="529" mass="59070">MAADHKKHPSAQPDVGAPGPDSMVQSRQSRFTYRHLRLLQQASPKSPLRVIALIDYDAFYAQCESVRLGLPPTVPLAVQQWNAIIALNYPARQYGLTRGMSVDEVKARCPDIVLQHVATWREGSSTWGYWPDVLQRMKTDKAALDPYRLEARRTMTLVRELLTTSPIPIERASIDEIFLDLSPSVYQELVAQHPELQLSPSPDLDVHLPLPQLKKGLEWHGAHLLGSRAGQPGDEESARDWDEIALNIGSRIVNQVRQDILRQLKYTSSAGIASNKMLAKLAAGRNKPNGQSVVLPKAVSSFLFSCPVKNIRGLGRDLGRHLVRAFQTDQAGIWVYNVIRGVDESEVVSRTHTKSMLSAKTFVPRLPADRASHWLRIFLVDLLGRIHELEAEGCELRPTTLTLCHHMNGRFGPGLSRQVAISPAMPISETSLMTAADPLLTKFTKDPKLWPCQGLSLRLSGFQIKPLRKRTISSYFRRTDVAKQVASVEDDRHSQTGRYHCPYCNRSVGASGALEHLDWHLAVQLSQDG</sequence>
<keyword evidence="2" id="KW-1185">Reference proteome</keyword>
<dbReference type="Proteomes" id="UP000249057">
    <property type="component" value="Unassembled WGS sequence"/>
</dbReference>
<accession>A0ACD1GMX8</accession>
<dbReference type="EMBL" id="KZ825313">
    <property type="protein sequence ID" value="RAH50464.1"/>
    <property type="molecule type" value="Genomic_DNA"/>
</dbReference>
<protein>
    <submittedName>
        <fullName evidence="1">DNA/RNA polymerase</fullName>
    </submittedName>
</protein>
<proteinExistence type="predicted"/>
<reference evidence="1" key="1">
    <citation type="submission" date="2018-02" db="EMBL/GenBank/DDBJ databases">
        <title>The genomes of Aspergillus section Nigri reveals drivers in fungal speciation.</title>
        <authorList>
            <consortium name="DOE Joint Genome Institute"/>
            <person name="Vesth T.C."/>
            <person name="Nybo J."/>
            <person name="Theobald S."/>
            <person name="Brandl J."/>
            <person name="Frisvad J.C."/>
            <person name="Nielsen K.F."/>
            <person name="Lyhne E.K."/>
            <person name="Kogle M.E."/>
            <person name="Kuo A."/>
            <person name="Riley R."/>
            <person name="Clum A."/>
            <person name="Nolan M."/>
            <person name="Lipzen A."/>
            <person name="Salamov A."/>
            <person name="Henrissat B."/>
            <person name="Wiebenga A."/>
            <person name="De vries R.P."/>
            <person name="Grigoriev I.V."/>
            <person name="Mortensen U.H."/>
            <person name="Andersen M.R."/>
            <person name="Baker S.E."/>
        </authorList>
    </citation>
    <scope>NUCLEOTIDE SEQUENCE</scope>
    <source>
        <strain evidence="1">CBS 621.78</strain>
    </source>
</reference>
<evidence type="ECO:0000313" key="2">
    <source>
        <dbReference type="Proteomes" id="UP000249057"/>
    </source>
</evidence>
<name>A0ACD1GMX8_9EURO</name>
<organism evidence="1 2">
    <name type="scientific">Aspergillus brunneoviolaceus CBS 621.78</name>
    <dbReference type="NCBI Taxonomy" id="1450534"/>
    <lineage>
        <taxon>Eukaryota</taxon>
        <taxon>Fungi</taxon>
        <taxon>Dikarya</taxon>
        <taxon>Ascomycota</taxon>
        <taxon>Pezizomycotina</taxon>
        <taxon>Eurotiomycetes</taxon>
        <taxon>Eurotiomycetidae</taxon>
        <taxon>Eurotiales</taxon>
        <taxon>Aspergillaceae</taxon>
        <taxon>Aspergillus</taxon>
        <taxon>Aspergillus subgen. Circumdati</taxon>
    </lineage>
</organism>